<evidence type="ECO:0000313" key="4">
    <source>
        <dbReference type="Proteomes" id="UP000264840"/>
    </source>
</evidence>
<dbReference type="GeneTree" id="ENSGT01130000278741"/>
<feature type="domain" description="Ubiquitin-like" evidence="2">
    <location>
        <begin position="32"/>
        <end position="89"/>
    </location>
</feature>
<evidence type="ECO:0000259" key="2">
    <source>
        <dbReference type="PROSITE" id="PS50053"/>
    </source>
</evidence>
<reference evidence="3" key="2">
    <citation type="submission" date="2025-09" db="UniProtKB">
        <authorList>
            <consortium name="Ensembl"/>
        </authorList>
    </citation>
    <scope>IDENTIFICATION</scope>
</reference>
<dbReference type="Ensembl" id="ENSHBUT00000034524.1">
    <property type="protein sequence ID" value="ENSHBUP00000017154.1"/>
    <property type="gene ID" value="ENSHBUG00000019167.1"/>
</dbReference>
<evidence type="ECO:0000313" key="3">
    <source>
        <dbReference type="Ensembl" id="ENSHBUP00000017154.1"/>
    </source>
</evidence>
<dbReference type="OMA" id="HICPDSI"/>
<dbReference type="PROSITE" id="PS50053">
    <property type="entry name" value="UBIQUITIN_2"/>
    <property type="match status" value="1"/>
</dbReference>
<dbReference type="InterPro" id="IPR029071">
    <property type="entry name" value="Ubiquitin-like_domsf"/>
</dbReference>
<dbReference type="Pfam" id="PF00240">
    <property type="entry name" value="ubiquitin"/>
    <property type="match status" value="1"/>
</dbReference>
<dbReference type="RefSeq" id="XP_005951813.1">
    <property type="nucleotide sequence ID" value="XM_005951751.3"/>
</dbReference>
<dbReference type="CDD" id="cd17039">
    <property type="entry name" value="Ubl_ubiquitin_like"/>
    <property type="match status" value="1"/>
</dbReference>
<dbReference type="GeneID" id="102302850"/>
<dbReference type="InterPro" id="IPR000626">
    <property type="entry name" value="Ubiquitin-like_dom"/>
</dbReference>
<reference evidence="3" key="1">
    <citation type="submission" date="2025-08" db="UniProtKB">
        <authorList>
            <consortium name="Ensembl"/>
        </authorList>
    </citation>
    <scope>IDENTIFICATION</scope>
</reference>
<protein>
    <submittedName>
        <fullName evidence="3">Ubiquitin-40S ribosomal protein S27a-like</fullName>
    </submittedName>
</protein>
<dbReference type="Gene3D" id="3.10.20.90">
    <property type="entry name" value="Phosphatidylinositol 3-kinase Catalytic Subunit, Chain A, domain 1"/>
    <property type="match status" value="1"/>
</dbReference>
<dbReference type="STRING" id="8153.ENSHBUP00000017154"/>
<organism evidence="3 4">
    <name type="scientific">Haplochromis burtoni</name>
    <name type="common">Burton's mouthbrooder</name>
    <name type="synonym">Chromis burtoni</name>
    <dbReference type="NCBI Taxonomy" id="8153"/>
    <lineage>
        <taxon>Eukaryota</taxon>
        <taxon>Metazoa</taxon>
        <taxon>Chordata</taxon>
        <taxon>Craniata</taxon>
        <taxon>Vertebrata</taxon>
        <taxon>Euteleostomi</taxon>
        <taxon>Actinopterygii</taxon>
        <taxon>Neopterygii</taxon>
        <taxon>Teleostei</taxon>
        <taxon>Neoteleostei</taxon>
        <taxon>Acanthomorphata</taxon>
        <taxon>Ovalentaria</taxon>
        <taxon>Cichlomorphae</taxon>
        <taxon>Cichliformes</taxon>
        <taxon>Cichlidae</taxon>
        <taxon>African cichlids</taxon>
        <taxon>Pseudocrenilabrinae</taxon>
        <taxon>Haplochromini</taxon>
        <taxon>Haplochromis</taxon>
    </lineage>
</organism>
<proteinExistence type="predicted"/>
<dbReference type="Proteomes" id="UP000264840">
    <property type="component" value="Unplaced"/>
</dbReference>
<feature type="region of interest" description="Disordered" evidence="1">
    <location>
        <begin position="91"/>
        <end position="117"/>
    </location>
</feature>
<keyword evidence="4" id="KW-1185">Reference proteome</keyword>
<dbReference type="SMART" id="SM00213">
    <property type="entry name" value="UBQ"/>
    <property type="match status" value="1"/>
</dbReference>
<name>A0A3Q2W794_HAPBU</name>
<accession>A0A3Q2W794</accession>
<dbReference type="SUPFAM" id="SSF54236">
    <property type="entry name" value="Ubiquitin-like"/>
    <property type="match status" value="1"/>
</dbReference>
<dbReference type="AlphaFoldDB" id="A0A3Q2W794"/>
<sequence length="117" mass="13251">MGTIYQVIVRSPMGEMVEVDLCRTEEQFKNMAVRQLKEKICEKFPNFAGEGRLRLIFRDKMLDGDNTLLSDYGIQHMSLIHMVMKLPGGGGPIDENSGMGDKTGKNRSMESLKLSFY</sequence>
<evidence type="ECO:0000256" key="1">
    <source>
        <dbReference type="SAM" id="MobiDB-lite"/>
    </source>
</evidence>